<dbReference type="SUPFAM" id="SSF63380">
    <property type="entry name" value="Riboflavin synthase domain-like"/>
    <property type="match status" value="1"/>
</dbReference>
<dbReference type="Pfam" id="PF00175">
    <property type="entry name" value="NAD_binding_1"/>
    <property type="match status" value="1"/>
</dbReference>
<dbReference type="InterPro" id="IPR008333">
    <property type="entry name" value="Cbr1-like_FAD-bd_dom"/>
</dbReference>
<evidence type="ECO:0000313" key="10">
    <source>
        <dbReference type="EMBL" id="OGG87792.1"/>
    </source>
</evidence>
<dbReference type="SUPFAM" id="SSF52343">
    <property type="entry name" value="Ferredoxin reductase-like, C-terminal NADP-linked domain"/>
    <property type="match status" value="1"/>
</dbReference>
<dbReference type="GO" id="GO:0051537">
    <property type="term" value="F:2 iron, 2 sulfur cluster binding"/>
    <property type="evidence" value="ECO:0007669"/>
    <property type="project" value="UniProtKB-KW"/>
</dbReference>
<dbReference type="InterPro" id="IPR001433">
    <property type="entry name" value="OxRdtase_FAD/NAD-bd"/>
</dbReference>
<keyword evidence="4" id="KW-0479">Metal-binding</keyword>
<organism evidence="10 11">
    <name type="scientific">Candidatus Kaiserbacteria bacterium RIFOXYD1_FULL_42_15</name>
    <dbReference type="NCBI Taxonomy" id="1798532"/>
    <lineage>
        <taxon>Bacteria</taxon>
        <taxon>Candidatus Kaiseribacteriota</taxon>
    </lineage>
</organism>
<protein>
    <recommendedName>
        <fullName evidence="9">FAD-binding FR-type domain-containing protein</fullName>
    </recommendedName>
</protein>
<dbReference type="InterPro" id="IPR017927">
    <property type="entry name" value="FAD-bd_FR_type"/>
</dbReference>
<dbReference type="PRINTS" id="PR00410">
    <property type="entry name" value="PHEHYDRXLASE"/>
</dbReference>
<evidence type="ECO:0000256" key="5">
    <source>
        <dbReference type="ARBA" id="ARBA00022827"/>
    </source>
</evidence>
<keyword evidence="7" id="KW-0408">Iron</keyword>
<comment type="caution">
    <text evidence="10">The sequence shown here is derived from an EMBL/GenBank/DDBJ whole genome shotgun (WGS) entry which is preliminary data.</text>
</comment>
<reference evidence="10 11" key="1">
    <citation type="journal article" date="2016" name="Nat. Commun.">
        <title>Thousands of microbial genomes shed light on interconnected biogeochemical processes in an aquifer system.</title>
        <authorList>
            <person name="Anantharaman K."/>
            <person name="Brown C.T."/>
            <person name="Hug L.A."/>
            <person name="Sharon I."/>
            <person name="Castelle C.J."/>
            <person name="Probst A.J."/>
            <person name="Thomas B.C."/>
            <person name="Singh A."/>
            <person name="Wilkins M.J."/>
            <person name="Karaoz U."/>
            <person name="Brodie E.L."/>
            <person name="Williams K.H."/>
            <person name="Hubbard S.S."/>
            <person name="Banfield J.F."/>
        </authorList>
    </citation>
    <scope>NUCLEOTIDE SEQUENCE [LARGE SCALE GENOMIC DNA]</scope>
</reference>
<dbReference type="AlphaFoldDB" id="A0A1F6FPL0"/>
<evidence type="ECO:0000259" key="9">
    <source>
        <dbReference type="PROSITE" id="PS51384"/>
    </source>
</evidence>
<evidence type="ECO:0000256" key="1">
    <source>
        <dbReference type="ARBA" id="ARBA00001974"/>
    </source>
</evidence>
<dbReference type="InterPro" id="IPR017938">
    <property type="entry name" value="Riboflavin_synthase-like_b-brl"/>
</dbReference>
<dbReference type="GO" id="GO:0050660">
    <property type="term" value="F:flavin adenine dinucleotide binding"/>
    <property type="evidence" value="ECO:0007669"/>
    <property type="project" value="TreeGrafter"/>
</dbReference>
<dbReference type="Gene3D" id="3.40.50.80">
    <property type="entry name" value="Nucleotide-binding domain of ferredoxin-NADP reductase (FNR) module"/>
    <property type="match status" value="1"/>
</dbReference>
<evidence type="ECO:0000256" key="4">
    <source>
        <dbReference type="ARBA" id="ARBA00022723"/>
    </source>
</evidence>
<evidence type="ECO:0000256" key="8">
    <source>
        <dbReference type="ARBA" id="ARBA00023014"/>
    </source>
</evidence>
<dbReference type="InterPro" id="IPR039261">
    <property type="entry name" value="FNR_nucleotide-bd"/>
</dbReference>
<evidence type="ECO:0000256" key="6">
    <source>
        <dbReference type="ARBA" id="ARBA00023002"/>
    </source>
</evidence>
<comment type="cofactor">
    <cofactor evidence="1">
        <name>FAD</name>
        <dbReference type="ChEBI" id="CHEBI:57692"/>
    </cofactor>
</comment>
<accession>A0A1F6FPL0</accession>
<sequence>MKDSEYTWTIADKREETPNVYTFSLMMDIPRPNFIAGQYLTIKLPGYNPVEGKAYSISSAPHEKHVTLSVKKIGNFSAEILAKEIGDTIITTAPYGFFYPEEDDADTLVFLAGGIGITPCISSIDQLSHDKDNRLLHLFYSNQTVADIVFHERLLELANQNKNFAYHSYITRQADVPTPHDKGRINVPDILEKLPTPRSATFFICGGMYFTRDLWKTLRSASIPAENIYTEGFF</sequence>
<feature type="domain" description="FAD-binding FR-type" evidence="9">
    <location>
        <begin position="3"/>
        <end position="101"/>
    </location>
</feature>
<evidence type="ECO:0000313" key="11">
    <source>
        <dbReference type="Proteomes" id="UP000179230"/>
    </source>
</evidence>
<keyword evidence="2" id="KW-0285">Flavoprotein</keyword>
<keyword evidence="6" id="KW-0560">Oxidoreductase</keyword>
<dbReference type="PANTHER" id="PTHR47354:SF8">
    <property type="entry name" value="1,2-PHENYLACETYL-COA EPOXIDASE, SUBUNIT E"/>
    <property type="match status" value="1"/>
</dbReference>
<gene>
    <name evidence="10" type="ORF">A2592_02075</name>
</gene>
<dbReference type="Gene3D" id="2.40.30.10">
    <property type="entry name" value="Translation factors"/>
    <property type="match status" value="1"/>
</dbReference>
<proteinExistence type="predicted"/>
<dbReference type="Pfam" id="PF00970">
    <property type="entry name" value="FAD_binding_6"/>
    <property type="match status" value="1"/>
</dbReference>
<dbReference type="PROSITE" id="PS51384">
    <property type="entry name" value="FAD_FR"/>
    <property type="match status" value="1"/>
</dbReference>
<dbReference type="CDD" id="cd00322">
    <property type="entry name" value="FNR_like"/>
    <property type="match status" value="1"/>
</dbReference>
<dbReference type="Proteomes" id="UP000179230">
    <property type="component" value="Unassembled WGS sequence"/>
</dbReference>
<evidence type="ECO:0000256" key="2">
    <source>
        <dbReference type="ARBA" id="ARBA00022630"/>
    </source>
</evidence>
<dbReference type="GO" id="GO:0046872">
    <property type="term" value="F:metal ion binding"/>
    <property type="evidence" value="ECO:0007669"/>
    <property type="project" value="UniProtKB-KW"/>
</dbReference>
<dbReference type="PANTHER" id="PTHR47354">
    <property type="entry name" value="NADH OXIDOREDUCTASE HCR"/>
    <property type="match status" value="1"/>
</dbReference>
<name>A0A1F6FPL0_9BACT</name>
<keyword evidence="8" id="KW-0411">Iron-sulfur</keyword>
<keyword evidence="3" id="KW-0001">2Fe-2S</keyword>
<evidence type="ECO:0000256" key="7">
    <source>
        <dbReference type="ARBA" id="ARBA00023004"/>
    </source>
</evidence>
<dbReference type="EMBL" id="MFMT01000041">
    <property type="protein sequence ID" value="OGG87792.1"/>
    <property type="molecule type" value="Genomic_DNA"/>
</dbReference>
<dbReference type="InterPro" id="IPR050415">
    <property type="entry name" value="MRET"/>
</dbReference>
<dbReference type="GO" id="GO:0016491">
    <property type="term" value="F:oxidoreductase activity"/>
    <property type="evidence" value="ECO:0007669"/>
    <property type="project" value="UniProtKB-KW"/>
</dbReference>
<keyword evidence="5" id="KW-0274">FAD</keyword>
<evidence type="ECO:0000256" key="3">
    <source>
        <dbReference type="ARBA" id="ARBA00022714"/>
    </source>
</evidence>